<dbReference type="GO" id="GO:0003938">
    <property type="term" value="F:IMP dehydrogenase activity"/>
    <property type="evidence" value="ECO:0007669"/>
    <property type="project" value="InterPro"/>
</dbReference>
<dbReference type="AlphaFoldDB" id="A0A2M7EAT6"/>
<keyword evidence="2" id="KW-0560">Oxidoreductase</keyword>
<dbReference type="InterPro" id="IPR013785">
    <property type="entry name" value="Aldolase_TIM"/>
</dbReference>
<comment type="caution">
    <text evidence="5">The sequence shown here is derived from an EMBL/GenBank/DDBJ whole genome shotgun (WGS) entry which is preliminary data.</text>
</comment>
<proteinExistence type="inferred from homology"/>
<evidence type="ECO:0000259" key="4">
    <source>
        <dbReference type="Pfam" id="PF00478"/>
    </source>
</evidence>
<dbReference type="Pfam" id="PF00478">
    <property type="entry name" value="IMPDH"/>
    <property type="match status" value="1"/>
</dbReference>
<dbReference type="PANTHER" id="PTHR11911">
    <property type="entry name" value="INOSINE-5-MONOPHOSPHATE DEHYDROGENASE RELATED"/>
    <property type="match status" value="1"/>
</dbReference>
<evidence type="ECO:0000256" key="1">
    <source>
        <dbReference type="ARBA" id="ARBA00005502"/>
    </source>
</evidence>
<dbReference type="Proteomes" id="UP000228886">
    <property type="component" value="Unassembled WGS sequence"/>
</dbReference>
<feature type="domain" description="IMP dehydrogenase/GMP reductase" evidence="4">
    <location>
        <begin position="15"/>
        <end position="364"/>
    </location>
</feature>
<reference evidence="6" key="1">
    <citation type="submission" date="2017-09" db="EMBL/GenBank/DDBJ databases">
        <title>Depth-based differentiation of microbial function through sediment-hosted aquifers and enrichment of novel symbionts in the deep terrestrial subsurface.</title>
        <authorList>
            <person name="Probst A.J."/>
            <person name="Ladd B."/>
            <person name="Jarett J.K."/>
            <person name="Geller-Mcgrath D.E."/>
            <person name="Sieber C.M.K."/>
            <person name="Emerson J.B."/>
            <person name="Anantharaman K."/>
            <person name="Thomas B.C."/>
            <person name="Malmstrom R."/>
            <person name="Stieglmeier M."/>
            <person name="Klingl A."/>
            <person name="Woyke T."/>
            <person name="Ryan C.M."/>
            <person name="Banfield J.F."/>
        </authorList>
    </citation>
    <scope>NUCLEOTIDE SEQUENCE [LARGE SCALE GENOMIC DNA]</scope>
</reference>
<evidence type="ECO:0000313" key="6">
    <source>
        <dbReference type="Proteomes" id="UP000228886"/>
    </source>
</evidence>
<dbReference type="PANTHER" id="PTHR11911:SF85">
    <property type="entry name" value="INOSINE-5'-MONOPHOSPHATE DEHYDROGENASE"/>
    <property type="match status" value="1"/>
</dbReference>
<comment type="similarity">
    <text evidence="1">Belongs to the IMPDH/GMPR family.</text>
</comment>
<organism evidence="5 6">
    <name type="scientific">bacterium (Candidatus Ratteibacteria) CG01_land_8_20_14_3_00_40_19</name>
    <dbReference type="NCBI Taxonomy" id="2014290"/>
    <lineage>
        <taxon>Bacteria</taxon>
        <taxon>Candidatus Ratteibacteria</taxon>
    </lineage>
</organism>
<gene>
    <name evidence="5" type="ORF">COS11_00065</name>
</gene>
<dbReference type="InterPro" id="IPR005990">
    <property type="entry name" value="IMP_DH"/>
</dbReference>
<keyword evidence="3" id="KW-0520">NAD</keyword>
<dbReference type="CDD" id="cd00381">
    <property type="entry name" value="IMPDH"/>
    <property type="match status" value="1"/>
</dbReference>
<evidence type="ECO:0000256" key="3">
    <source>
        <dbReference type="ARBA" id="ARBA00023027"/>
    </source>
</evidence>
<dbReference type="InterPro" id="IPR001093">
    <property type="entry name" value="IMP_DH_GMPRt"/>
</dbReference>
<protein>
    <submittedName>
        <fullName evidence="5">GuaB3 family IMP dehydrogenase-related protein</fullName>
    </submittedName>
</protein>
<dbReference type="SMART" id="SM01240">
    <property type="entry name" value="IMPDH"/>
    <property type="match status" value="1"/>
</dbReference>
<dbReference type="GO" id="GO:0006183">
    <property type="term" value="P:GTP biosynthetic process"/>
    <property type="evidence" value="ECO:0007669"/>
    <property type="project" value="TreeGrafter"/>
</dbReference>
<name>A0A2M7EAT6_9BACT</name>
<evidence type="ECO:0000313" key="5">
    <source>
        <dbReference type="EMBL" id="PIV64847.1"/>
    </source>
</evidence>
<dbReference type="NCBIfam" id="TIGR01304">
    <property type="entry name" value="IMP_DH_rel_2"/>
    <property type="match status" value="1"/>
</dbReference>
<dbReference type="EMBL" id="PETL01000003">
    <property type="protein sequence ID" value="PIV64847.1"/>
    <property type="molecule type" value="Genomic_DNA"/>
</dbReference>
<evidence type="ECO:0000256" key="2">
    <source>
        <dbReference type="ARBA" id="ARBA00023002"/>
    </source>
</evidence>
<sequence length="393" mass="42042">MGMWIGIGRKARRCYGFDEVSLVPGKTTINPNEINTTWHLGKLKFEVPILAAAMDGVVDTKFAIAFGKLGGLAVLNLEGIQSRYKEPEKILKKIITASAEKSTRIIQGIYREPIKKSLIEKRIAEIKRAKVVCAVSSIPQRAGEFGEIATEAGADVFVVQSTVISKEHVSSEYKSLNLSSFCQRMKIPVIVGNCVGYDVALGLMETGISALLVGIGPGAACTSREVLGIGVPQVTATCDVAAARDFYYKKSGKYVSIITDGGMTTSGDICKAFACGADSVMVGSAFARAKEAPGKGYHWGMATPHANLPRGTRIKVGITGSLKEILFGPARLDDGSQNLIGALHTSMGTLGVKNIKKMQSVEVIIAPTIKTEGKLFQQLRRSHQINGTQSCCQ</sequence>
<dbReference type="InterPro" id="IPR005992">
    <property type="entry name" value="IMP_DH-rel2"/>
</dbReference>
<dbReference type="SUPFAM" id="SSF51412">
    <property type="entry name" value="Inosine monophosphate dehydrogenase (IMPDH)"/>
    <property type="match status" value="1"/>
</dbReference>
<accession>A0A2M7EAT6</accession>
<dbReference type="Gene3D" id="3.20.20.70">
    <property type="entry name" value="Aldolase class I"/>
    <property type="match status" value="1"/>
</dbReference>